<organism evidence="1">
    <name type="scientific">Rhizophora mucronata</name>
    <name type="common">Asiatic mangrove</name>
    <dbReference type="NCBI Taxonomy" id="61149"/>
    <lineage>
        <taxon>Eukaryota</taxon>
        <taxon>Viridiplantae</taxon>
        <taxon>Streptophyta</taxon>
        <taxon>Embryophyta</taxon>
        <taxon>Tracheophyta</taxon>
        <taxon>Spermatophyta</taxon>
        <taxon>Magnoliopsida</taxon>
        <taxon>eudicotyledons</taxon>
        <taxon>Gunneridae</taxon>
        <taxon>Pentapetalae</taxon>
        <taxon>rosids</taxon>
        <taxon>fabids</taxon>
        <taxon>Malpighiales</taxon>
        <taxon>Rhizophoraceae</taxon>
        <taxon>Rhizophora</taxon>
    </lineage>
</organism>
<proteinExistence type="predicted"/>
<sequence length="29" mass="3416">MNDEGVMIVHPIKTTVYGQLKVKLRIRLY</sequence>
<dbReference type="AlphaFoldDB" id="A0A2P2QHL8"/>
<dbReference type="EMBL" id="GGEC01085989">
    <property type="protein sequence ID" value="MBX66473.1"/>
    <property type="molecule type" value="Transcribed_RNA"/>
</dbReference>
<protein>
    <submittedName>
        <fullName evidence="1">Uncharacterized protein</fullName>
    </submittedName>
</protein>
<reference evidence="1" key="1">
    <citation type="submission" date="2018-02" db="EMBL/GenBank/DDBJ databases">
        <title>Rhizophora mucronata_Transcriptome.</title>
        <authorList>
            <person name="Meera S.P."/>
            <person name="Sreeshan A."/>
            <person name="Augustine A."/>
        </authorList>
    </citation>
    <scope>NUCLEOTIDE SEQUENCE</scope>
    <source>
        <tissue evidence="1">Leaf</tissue>
    </source>
</reference>
<accession>A0A2P2QHL8</accession>
<evidence type="ECO:0000313" key="1">
    <source>
        <dbReference type="EMBL" id="MBX66473.1"/>
    </source>
</evidence>
<name>A0A2P2QHL8_RHIMU</name>